<evidence type="ECO:0000256" key="6">
    <source>
        <dbReference type="ARBA" id="ARBA00023136"/>
    </source>
</evidence>
<dbReference type="EC" id="2.4.-.-" evidence="10"/>
<organism evidence="10 11">
    <name type="scientific">Thioclava litoralis</name>
    <dbReference type="NCBI Taxonomy" id="3076557"/>
    <lineage>
        <taxon>Bacteria</taxon>
        <taxon>Pseudomonadati</taxon>
        <taxon>Pseudomonadota</taxon>
        <taxon>Alphaproteobacteria</taxon>
        <taxon>Rhodobacterales</taxon>
        <taxon>Paracoccaceae</taxon>
        <taxon>Thioclava</taxon>
    </lineage>
</organism>
<evidence type="ECO:0000256" key="2">
    <source>
        <dbReference type="ARBA" id="ARBA00022676"/>
    </source>
</evidence>
<keyword evidence="6 8" id="KW-0472">Membrane</keyword>
<dbReference type="Gene3D" id="3.90.550.10">
    <property type="entry name" value="Spore Coat Polysaccharide Biosynthesis Protein SpsA, Chain A"/>
    <property type="match status" value="1"/>
</dbReference>
<evidence type="ECO:0000313" key="10">
    <source>
        <dbReference type="EMBL" id="WRY35790.1"/>
    </source>
</evidence>
<feature type="compositionally biased region" description="Pro residues" evidence="7">
    <location>
        <begin position="11"/>
        <end position="22"/>
    </location>
</feature>
<dbReference type="GO" id="GO:0016757">
    <property type="term" value="F:glycosyltransferase activity"/>
    <property type="evidence" value="ECO:0007669"/>
    <property type="project" value="UniProtKB-KW"/>
</dbReference>
<reference evidence="10 11" key="1">
    <citation type="submission" date="2023-09" db="EMBL/GenBank/DDBJ databases">
        <title>Thioclava shenzhenensis sp. nov., a multidrug resistant bacteria-antagonizing species isolated from coastal seawater.</title>
        <authorList>
            <person name="Long M."/>
        </authorList>
    </citation>
    <scope>NUCLEOTIDE SEQUENCE [LARGE SCALE GENOMIC DNA]</scope>
    <source>
        <strain evidence="10 11">FTW29</strain>
        <plasmid evidence="10 11">unnamed2</plasmid>
    </source>
</reference>
<keyword evidence="5 8" id="KW-1133">Transmembrane helix</keyword>
<evidence type="ECO:0000256" key="4">
    <source>
        <dbReference type="ARBA" id="ARBA00022692"/>
    </source>
</evidence>
<keyword evidence="2 10" id="KW-0328">Glycosyltransferase</keyword>
<proteinExistence type="predicted"/>
<evidence type="ECO:0000256" key="8">
    <source>
        <dbReference type="SAM" id="Phobius"/>
    </source>
</evidence>
<dbReference type="InterPro" id="IPR029044">
    <property type="entry name" value="Nucleotide-diphossugar_trans"/>
</dbReference>
<dbReference type="Proteomes" id="UP001623290">
    <property type="component" value="Plasmid unnamed2"/>
</dbReference>
<protein>
    <submittedName>
        <fullName evidence="10">Glycosyltransferase family 2 protein</fullName>
        <ecNumber evidence="10">2.4.-.-</ecNumber>
    </submittedName>
</protein>
<evidence type="ECO:0000256" key="1">
    <source>
        <dbReference type="ARBA" id="ARBA00004141"/>
    </source>
</evidence>
<sequence length="413" mass="45475">MTPQTELDRPQTPPPHTAPPHAAPSHIRPDAKPEDGRAPQQDGPPATRMAVGPLLSVVVPCYNEEQSLPETLRRLLCACETVCGEDFEIILVDDGSRDMTWPMIARMARDVPQVVAIRLARNHGHQLALSAGLDLARGARIFIIDADLQDPPELLGPMMARMDQGVDVVYGRRVARRGETAFKRGTAAGFYRLLNHMVDVPIPADTGDFRLMSRRALDHLLSMPERHRFIRGMVAWIGLRQEPFDYIREERFAGQTHYPLRKMLSLAIDAITGFSVKPLRMASYLGLVAAAGAVILLAYTLISWAFFTTVSGWASVMMTMLFIGAAQLLVLGVIGEYLGRMFMEAKGRPLYIIDHVERFPAASEPLVAAERRGRLTPQGHAEWQAGAAPRPEARPEDPKATPSAEMAAGSHSA</sequence>
<evidence type="ECO:0000313" key="11">
    <source>
        <dbReference type="Proteomes" id="UP001623290"/>
    </source>
</evidence>
<evidence type="ECO:0000256" key="7">
    <source>
        <dbReference type="SAM" id="MobiDB-lite"/>
    </source>
</evidence>
<geneLocation type="plasmid" evidence="10 11">
    <name>unnamed2</name>
</geneLocation>
<evidence type="ECO:0000256" key="3">
    <source>
        <dbReference type="ARBA" id="ARBA00022679"/>
    </source>
</evidence>
<name>A0ABZ1E6N4_9RHOB</name>
<gene>
    <name evidence="10" type="ORF">RPE78_16340</name>
</gene>
<accession>A0ABZ1E6N4</accession>
<dbReference type="Pfam" id="PF00535">
    <property type="entry name" value="Glycos_transf_2"/>
    <property type="match status" value="1"/>
</dbReference>
<feature type="region of interest" description="Disordered" evidence="7">
    <location>
        <begin position="374"/>
        <end position="413"/>
    </location>
</feature>
<keyword evidence="10" id="KW-0614">Plasmid</keyword>
<dbReference type="PANTHER" id="PTHR48090:SF1">
    <property type="entry name" value="PROPHAGE BACTOPRENOL GLUCOSYL TRANSFERASE HOMOLOG"/>
    <property type="match status" value="1"/>
</dbReference>
<feature type="transmembrane region" description="Helical" evidence="8">
    <location>
        <begin position="284"/>
        <end position="307"/>
    </location>
</feature>
<feature type="region of interest" description="Disordered" evidence="7">
    <location>
        <begin position="1"/>
        <end position="47"/>
    </location>
</feature>
<dbReference type="PANTHER" id="PTHR48090">
    <property type="entry name" value="UNDECAPRENYL-PHOSPHATE 4-DEOXY-4-FORMAMIDO-L-ARABINOSE TRANSFERASE-RELATED"/>
    <property type="match status" value="1"/>
</dbReference>
<comment type="subcellular location">
    <subcellularLocation>
        <location evidence="1">Membrane</location>
        <topology evidence="1">Multi-pass membrane protein</topology>
    </subcellularLocation>
</comment>
<keyword evidence="3 10" id="KW-0808">Transferase</keyword>
<dbReference type="EMBL" id="CP135445">
    <property type="protein sequence ID" value="WRY35790.1"/>
    <property type="molecule type" value="Genomic_DNA"/>
</dbReference>
<dbReference type="CDD" id="cd04187">
    <property type="entry name" value="DPM1_like_bac"/>
    <property type="match status" value="1"/>
</dbReference>
<evidence type="ECO:0000259" key="9">
    <source>
        <dbReference type="Pfam" id="PF00535"/>
    </source>
</evidence>
<keyword evidence="11" id="KW-1185">Reference proteome</keyword>
<feature type="domain" description="Glycosyltransferase 2-like" evidence="9">
    <location>
        <begin position="56"/>
        <end position="220"/>
    </location>
</feature>
<keyword evidence="4 8" id="KW-0812">Transmembrane</keyword>
<feature type="compositionally biased region" description="Basic and acidic residues" evidence="7">
    <location>
        <begin position="27"/>
        <end position="37"/>
    </location>
</feature>
<dbReference type="InterPro" id="IPR001173">
    <property type="entry name" value="Glyco_trans_2-like"/>
</dbReference>
<feature type="transmembrane region" description="Helical" evidence="8">
    <location>
        <begin position="313"/>
        <end position="338"/>
    </location>
</feature>
<dbReference type="InterPro" id="IPR050256">
    <property type="entry name" value="Glycosyltransferase_2"/>
</dbReference>
<dbReference type="SUPFAM" id="SSF53448">
    <property type="entry name" value="Nucleotide-diphospho-sugar transferases"/>
    <property type="match status" value="1"/>
</dbReference>
<evidence type="ECO:0000256" key="5">
    <source>
        <dbReference type="ARBA" id="ARBA00022989"/>
    </source>
</evidence>